<dbReference type="AlphaFoldDB" id="A0A852TXL0"/>
<comment type="caution">
    <text evidence="2">The sequence shown here is derived from an EMBL/GenBank/DDBJ whole genome shotgun (WGS) entry which is preliminary data.</text>
</comment>
<dbReference type="Pfam" id="PF12697">
    <property type="entry name" value="Abhydrolase_6"/>
    <property type="match status" value="1"/>
</dbReference>
<dbReference type="SUPFAM" id="SSF53474">
    <property type="entry name" value="alpha/beta-Hydrolases"/>
    <property type="match status" value="1"/>
</dbReference>
<dbReference type="EMBL" id="JACCCC010000001">
    <property type="protein sequence ID" value="NYE48095.1"/>
    <property type="molecule type" value="Genomic_DNA"/>
</dbReference>
<proteinExistence type="predicted"/>
<sequence>MALTRYVDGLASGGTVSWLAAGPGPPVVCVHGAGVSSRLLMPLVSAMEGVRETWTVDLAGFGRSTGDQDAVSVGLLADALLDWIDARGLRRPCLLGMSFGCQVVVEAVLRRRSPPGPGAAREPERPLVLIGPTLDPHARSPMGMLLRWLRNSPGERPRMVLPTLADYRDAGTRRMFAAFAASMHDRVEDRLPHVDAPTLVVRGERDRMAPQDWAEEVTRLLPRGRLRVVPGSAHTVSYRDPLPLARLVDAFIAEAAEAAATGGTADGATGKTAEGAA</sequence>
<evidence type="ECO:0000313" key="3">
    <source>
        <dbReference type="Proteomes" id="UP000589036"/>
    </source>
</evidence>
<accession>A0A852TXL0</accession>
<dbReference type="RefSeq" id="WP_179643942.1">
    <property type="nucleotide sequence ID" value="NZ_BAAAYY010000016.1"/>
</dbReference>
<name>A0A852TXL0_9ACTN</name>
<dbReference type="PANTHER" id="PTHR43798:SF5">
    <property type="entry name" value="MONOACYLGLYCEROL LIPASE ABHD6"/>
    <property type="match status" value="1"/>
</dbReference>
<dbReference type="Gene3D" id="3.40.50.1820">
    <property type="entry name" value="alpha/beta hydrolase"/>
    <property type="match status" value="1"/>
</dbReference>
<feature type="domain" description="AB hydrolase-1" evidence="1">
    <location>
        <begin position="27"/>
        <end position="245"/>
    </location>
</feature>
<dbReference type="InterPro" id="IPR050266">
    <property type="entry name" value="AB_hydrolase_sf"/>
</dbReference>
<dbReference type="InterPro" id="IPR000073">
    <property type="entry name" value="AB_hydrolase_1"/>
</dbReference>
<dbReference type="GO" id="GO:0016020">
    <property type="term" value="C:membrane"/>
    <property type="evidence" value="ECO:0007669"/>
    <property type="project" value="TreeGrafter"/>
</dbReference>
<organism evidence="2 3">
    <name type="scientific">Spinactinospora alkalitolerans</name>
    <dbReference type="NCBI Taxonomy" id="687207"/>
    <lineage>
        <taxon>Bacteria</taxon>
        <taxon>Bacillati</taxon>
        <taxon>Actinomycetota</taxon>
        <taxon>Actinomycetes</taxon>
        <taxon>Streptosporangiales</taxon>
        <taxon>Nocardiopsidaceae</taxon>
        <taxon>Spinactinospora</taxon>
    </lineage>
</organism>
<dbReference type="Proteomes" id="UP000589036">
    <property type="component" value="Unassembled WGS sequence"/>
</dbReference>
<keyword evidence="3" id="KW-1185">Reference proteome</keyword>
<dbReference type="GO" id="GO:0046464">
    <property type="term" value="P:acylglycerol catabolic process"/>
    <property type="evidence" value="ECO:0007669"/>
    <property type="project" value="TreeGrafter"/>
</dbReference>
<evidence type="ECO:0000259" key="1">
    <source>
        <dbReference type="Pfam" id="PF12697"/>
    </source>
</evidence>
<protein>
    <submittedName>
        <fullName evidence="2">Pimeloyl-ACP methyl ester carboxylesterase</fullName>
    </submittedName>
</protein>
<reference evidence="2 3" key="1">
    <citation type="submission" date="2020-07" db="EMBL/GenBank/DDBJ databases">
        <title>Sequencing the genomes of 1000 actinobacteria strains.</title>
        <authorList>
            <person name="Klenk H.-P."/>
        </authorList>
    </citation>
    <scope>NUCLEOTIDE SEQUENCE [LARGE SCALE GENOMIC DNA]</scope>
    <source>
        <strain evidence="2 3">CXB654</strain>
    </source>
</reference>
<gene>
    <name evidence="2" type="ORF">HDA32_003215</name>
</gene>
<evidence type="ECO:0000313" key="2">
    <source>
        <dbReference type="EMBL" id="NYE48095.1"/>
    </source>
</evidence>
<dbReference type="PANTHER" id="PTHR43798">
    <property type="entry name" value="MONOACYLGLYCEROL LIPASE"/>
    <property type="match status" value="1"/>
</dbReference>
<dbReference type="GO" id="GO:0047372">
    <property type="term" value="F:monoacylglycerol lipase activity"/>
    <property type="evidence" value="ECO:0007669"/>
    <property type="project" value="TreeGrafter"/>
</dbReference>
<dbReference type="InterPro" id="IPR029058">
    <property type="entry name" value="AB_hydrolase_fold"/>
</dbReference>